<organism evidence="1 2">
    <name type="scientific">Pisolithus tinctorius Marx 270</name>
    <dbReference type="NCBI Taxonomy" id="870435"/>
    <lineage>
        <taxon>Eukaryota</taxon>
        <taxon>Fungi</taxon>
        <taxon>Dikarya</taxon>
        <taxon>Basidiomycota</taxon>
        <taxon>Agaricomycotina</taxon>
        <taxon>Agaricomycetes</taxon>
        <taxon>Agaricomycetidae</taxon>
        <taxon>Boletales</taxon>
        <taxon>Sclerodermatineae</taxon>
        <taxon>Pisolithaceae</taxon>
        <taxon>Pisolithus</taxon>
    </lineage>
</organism>
<dbReference type="HOGENOM" id="CLU_1661515_0_0_1"/>
<reference evidence="2" key="2">
    <citation type="submission" date="2015-01" db="EMBL/GenBank/DDBJ databases">
        <title>Evolutionary Origins and Diversification of the Mycorrhizal Mutualists.</title>
        <authorList>
            <consortium name="DOE Joint Genome Institute"/>
            <consortium name="Mycorrhizal Genomics Consortium"/>
            <person name="Kohler A."/>
            <person name="Kuo A."/>
            <person name="Nagy L.G."/>
            <person name="Floudas D."/>
            <person name="Copeland A."/>
            <person name="Barry K.W."/>
            <person name="Cichocki N."/>
            <person name="Veneault-Fourrey C."/>
            <person name="LaButti K."/>
            <person name="Lindquist E.A."/>
            <person name="Lipzen A."/>
            <person name="Lundell T."/>
            <person name="Morin E."/>
            <person name="Murat C."/>
            <person name="Riley R."/>
            <person name="Ohm R."/>
            <person name="Sun H."/>
            <person name="Tunlid A."/>
            <person name="Henrissat B."/>
            <person name="Grigoriev I.V."/>
            <person name="Hibbett D.S."/>
            <person name="Martin F."/>
        </authorList>
    </citation>
    <scope>NUCLEOTIDE SEQUENCE [LARGE SCALE GENOMIC DNA]</scope>
    <source>
        <strain evidence="2">Marx 270</strain>
    </source>
</reference>
<sequence>MSKVPLDFEMERLEECAKPTRVGVEELEMLAGSLRRISHTETKVTAKRIKIEKPSRLVIQRKLPEEVLRIEMLKHVARVDDLTLEILHGHAVLAINVLFKDSSSELTRALGIRTCAESPAMLTKWSHVTALCVVAARTQIAAIAGYEEWGKWHTVWKLL</sequence>
<reference evidence="1 2" key="1">
    <citation type="submission" date="2014-04" db="EMBL/GenBank/DDBJ databases">
        <authorList>
            <consortium name="DOE Joint Genome Institute"/>
            <person name="Kuo A."/>
            <person name="Kohler A."/>
            <person name="Costa M.D."/>
            <person name="Nagy L.G."/>
            <person name="Floudas D."/>
            <person name="Copeland A."/>
            <person name="Barry K.W."/>
            <person name="Cichocki N."/>
            <person name="Veneault-Fourrey C."/>
            <person name="LaButti K."/>
            <person name="Lindquist E.A."/>
            <person name="Lipzen A."/>
            <person name="Lundell T."/>
            <person name="Morin E."/>
            <person name="Murat C."/>
            <person name="Sun H."/>
            <person name="Tunlid A."/>
            <person name="Henrissat B."/>
            <person name="Grigoriev I.V."/>
            <person name="Hibbett D.S."/>
            <person name="Martin F."/>
            <person name="Nordberg H.P."/>
            <person name="Cantor M.N."/>
            <person name="Hua S.X."/>
        </authorList>
    </citation>
    <scope>NUCLEOTIDE SEQUENCE [LARGE SCALE GENOMIC DNA]</scope>
    <source>
        <strain evidence="1 2">Marx 270</strain>
    </source>
</reference>
<evidence type="ECO:0000313" key="2">
    <source>
        <dbReference type="Proteomes" id="UP000054217"/>
    </source>
</evidence>
<accession>A0A0C3P9H0</accession>
<dbReference type="AlphaFoldDB" id="A0A0C3P9H0"/>
<proteinExistence type="predicted"/>
<name>A0A0C3P9H0_PISTI</name>
<dbReference type="OrthoDB" id="2705452at2759"/>
<protein>
    <submittedName>
        <fullName evidence="1">Uncharacterized protein</fullName>
    </submittedName>
</protein>
<gene>
    <name evidence="1" type="ORF">M404DRAFT_26400</name>
</gene>
<dbReference type="Proteomes" id="UP000054217">
    <property type="component" value="Unassembled WGS sequence"/>
</dbReference>
<dbReference type="InParanoid" id="A0A0C3P9H0"/>
<keyword evidence="2" id="KW-1185">Reference proteome</keyword>
<dbReference type="EMBL" id="KN831972">
    <property type="protein sequence ID" value="KIO04189.1"/>
    <property type="molecule type" value="Genomic_DNA"/>
</dbReference>
<evidence type="ECO:0000313" key="1">
    <source>
        <dbReference type="EMBL" id="KIO04189.1"/>
    </source>
</evidence>